<evidence type="ECO:0000256" key="1">
    <source>
        <dbReference type="SAM" id="SignalP"/>
    </source>
</evidence>
<evidence type="ECO:0000313" key="3">
    <source>
        <dbReference type="Proteomes" id="UP000249402"/>
    </source>
</evidence>
<evidence type="ECO:0008006" key="4">
    <source>
        <dbReference type="Google" id="ProtNLM"/>
    </source>
</evidence>
<keyword evidence="1" id="KW-0732">Signal</keyword>
<accession>A0A395H5X8</accession>
<dbReference type="EMBL" id="KZ824434">
    <property type="protein sequence ID" value="RAL01674.1"/>
    <property type="molecule type" value="Genomic_DNA"/>
</dbReference>
<name>A0A395H5X8_9EURO</name>
<sequence>MLRPLFSQLGLRKLWCLALASGHLHQGLNKSDSVASLACMGRSSYLVAKLGRPAFISLPVAHQGPEGRGQDLLLLLRPGQRRHSTPPMPHWVEWIWYHLFIAAACSIPCNNAT</sequence>
<dbReference type="Proteomes" id="UP000249402">
    <property type="component" value="Unassembled WGS sequence"/>
</dbReference>
<dbReference type="GeneID" id="37229455"/>
<protein>
    <recommendedName>
        <fullName evidence="4">Secreted protein</fullName>
    </recommendedName>
</protein>
<proteinExistence type="predicted"/>
<dbReference type="RefSeq" id="XP_025576001.1">
    <property type="nucleotide sequence ID" value="XM_025724590.1"/>
</dbReference>
<gene>
    <name evidence="2" type="ORF">BO80DRAFT_54310</name>
</gene>
<feature type="signal peptide" evidence="1">
    <location>
        <begin position="1"/>
        <end position="20"/>
    </location>
</feature>
<keyword evidence="3" id="KW-1185">Reference proteome</keyword>
<dbReference type="AlphaFoldDB" id="A0A395H5X8"/>
<reference evidence="2 3" key="1">
    <citation type="submission" date="2018-02" db="EMBL/GenBank/DDBJ databases">
        <title>The genomes of Aspergillus section Nigri reveals drivers in fungal speciation.</title>
        <authorList>
            <consortium name="DOE Joint Genome Institute"/>
            <person name="Vesth T.C."/>
            <person name="Nybo J."/>
            <person name="Theobald S."/>
            <person name="Brandl J."/>
            <person name="Frisvad J.C."/>
            <person name="Nielsen K.F."/>
            <person name="Lyhne E.K."/>
            <person name="Kogle M.E."/>
            <person name="Kuo A."/>
            <person name="Riley R."/>
            <person name="Clum A."/>
            <person name="Nolan M."/>
            <person name="Lipzen A."/>
            <person name="Salamov A."/>
            <person name="Henrissat B."/>
            <person name="Wiebenga A."/>
            <person name="De vries R.P."/>
            <person name="Grigoriev I.V."/>
            <person name="Mortensen U.H."/>
            <person name="Andersen M.R."/>
            <person name="Baker S.E."/>
        </authorList>
    </citation>
    <scope>NUCLEOTIDE SEQUENCE [LARGE SCALE GENOMIC DNA]</scope>
    <source>
        <strain evidence="2 3">CBS 121593</strain>
    </source>
</reference>
<evidence type="ECO:0000313" key="2">
    <source>
        <dbReference type="EMBL" id="RAL01674.1"/>
    </source>
</evidence>
<feature type="chain" id="PRO_5017311645" description="Secreted protein" evidence="1">
    <location>
        <begin position="21"/>
        <end position="113"/>
    </location>
</feature>
<organism evidence="2 3">
    <name type="scientific">Aspergillus ibericus CBS 121593</name>
    <dbReference type="NCBI Taxonomy" id="1448316"/>
    <lineage>
        <taxon>Eukaryota</taxon>
        <taxon>Fungi</taxon>
        <taxon>Dikarya</taxon>
        <taxon>Ascomycota</taxon>
        <taxon>Pezizomycotina</taxon>
        <taxon>Eurotiomycetes</taxon>
        <taxon>Eurotiomycetidae</taxon>
        <taxon>Eurotiales</taxon>
        <taxon>Aspergillaceae</taxon>
        <taxon>Aspergillus</taxon>
        <taxon>Aspergillus subgen. Circumdati</taxon>
    </lineage>
</organism>
<dbReference type="VEuPathDB" id="FungiDB:BO80DRAFT_54310"/>